<evidence type="ECO:0000256" key="1">
    <source>
        <dbReference type="SAM" id="SignalP"/>
    </source>
</evidence>
<feature type="signal peptide" evidence="1">
    <location>
        <begin position="1"/>
        <end position="21"/>
    </location>
</feature>
<dbReference type="PROSITE" id="PS51257">
    <property type="entry name" value="PROKAR_LIPOPROTEIN"/>
    <property type="match status" value="1"/>
</dbReference>
<sequence>MTDYRALLPLFTYLGLLGACAAAPEQVAEPGLKRVWMVSEWPGFTREALTAAQARLDLSALPHGGAYMGCNRLMFQVADVHPLRASGSLNIGSVAATRMHCPGHMDLEQAFSQHFRRFQHYRLSGHRLTLEDAEGNTIRLIAEDWD</sequence>
<reference evidence="3 4" key="1">
    <citation type="submission" date="2020-07" db="EMBL/GenBank/DDBJ databases">
        <title>Genomic diversity of species in the Neisseriaceae family.</title>
        <authorList>
            <person name="Vincent A.T."/>
            <person name="Bernet E."/>
            <person name="Veyrier F.J."/>
        </authorList>
    </citation>
    <scope>NUCLEOTIDE SEQUENCE [LARGE SCALE GENOMIC DNA]</scope>
    <source>
        <strain evidence="3 4">DSM 22244</strain>
    </source>
</reference>
<dbReference type="InterPro" id="IPR005184">
    <property type="entry name" value="DUF306_Meta_HslJ"/>
</dbReference>
<organism evidence="3 4">
    <name type="scientific">Neisseria shayeganii</name>
    <dbReference type="NCBI Taxonomy" id="607712"/>
    <lineage>
        <taxon>Bacteria</taxon>
        <taxon>Pseudomonadati</taxon>
        <taxon>Pseudomonadota</taxon>
        <taxon>Betaproteobacteria</taxon>
        <taxon>Neisseriales</taxon>
        <taxon>Neisseriaceae</taxon>
        <taxon>Neisseria</taxon>
    </lineage>
</organism>
<dbReference type="InterPro" id="IPR038670">
    <property type="entry name" value="HslJ-like_sf"/>
</dbReference>
<feature type="domain" description="DUF306" evidence="2">
    <location>
        <begin position="34"/>
        <end position="138"/>
    </location>
</feature>
<gene>
    <name evidence="3" type="ORF">H3L94_02470</name>
</gene>
<protein>
    <submittedName>
        <fullName evidence="3">META domain-containing protein</fullName>
    </submittedName>
</protein>
<name>A0A7D7NCM9_9NEIS</name>
<feature type="chain" id="PRO_5028334420" evidence="1">
    <location>
        <begin position="22"/>
        <end position="146"/>
    </location>
</feature>
<dbReference type="Proteomes" id="UP000514752">
    <property type="component" value="Chromosome"/>
</dbReference>
<dbReference type="EMBL" id="CP059567">
    <property type="protein sequence ID" value="QMT40938.1"/>
    <property type="molecule type" value="Genomic_DNA"/>
</dbReference>
<accession>A0A7D7NCM9</accession>
<proteinExistence type="predicted"/>
<dbReference type="KEGG" id="nsg:H3L94_02470"/>
<dbReference type="Pfam" id="PF03724">
    <property type="entry name" value="META"/>
    <property type="match status" value="1"/>
</dbReference>
<evidence type="ECO:0000313" key="3">
    <source>
        <dbReference type="EMBL" id="QMT40938.1"/>
    </source>
</evidence>
<evidence type="ECO:0000259" key="2">
    <source>
        <dbReference type="Pfam" id="PF03724"/>
    </source>
</evidence>
<dbReference type="Gene3D" id="2.40.128.270">
    <property type="match status" value="1"/>
</dbReference>
<keyword evidence="1" id="KW-0732">Signal</keyword>
<dbReference type="RefSeq" id="WP_182122524.1">
    <property type="nucleotide sequence ID" value="NZ_CP059567.1"/>
</dbReference>
<dbReference type="AlphaFoldDB" id="A0A7D7NCM9"/>
<evidence type="ECO:0000313" key="4">
    <source>
        <dbReference type="Proteomes" id="UP000514752"/>
    </source>
</evidence>